<dbReference type="AlphaFoldDB" id="A0A498JE99"/>
<dbReference type="InterPro" id="IPR045218">
    <property type="entry name" value="DA1-like"/>
</dbReference>
<dbReference type="Pfam" id="PF12315">
    <property type="entry name" value="DA1-like"/>
    <property type="match status" value="1"/>
</dbReference>
<dbReference type="PANTHER" id="PTHR24209">
    <property type="entry name" value="PROTEIN DA1-RELATED 2"/>
    <property type="match status" value="1"/>
</dbReference>
<reference evidence="2 3" key="1">
    <citation type="submission" date="2018-10" db="EMBL/GenBank/DDBJ databases">
        <title>A high-quality apple genome assembly.</title>
        <authorList>
            <person name="Hu J."/>
        </authorList>
    </citation>
    <scope>NUCLEOTIDE SEQUENCE [LARGE SCALE GENOMIC DNA]</scope>
    <source>
        <strain evidence="3">cv. HFTH1</strain>
        <tissue evidence="2">Young leaf</tissue>
    </source>
</reference>
<gene>
    <name evidence="2" type="ORF">DVH24_013761</name>
</gene>
<evidence type="ECO:0000259" key="1">
    <source>
        <dbReference type="Pfam" id="PF12315"/>
    </source>
</evidence>
<protein>
    <recommendedName>
        <fullName evidence="1">Protein DA1-like domain-containing protein</fullName>
    </recommendedName>
</protein>
<dbReference type="InterPro" id="IPR022087">
    <property type="entry name" value="DA1-like_dom"/>
</dbReference>
<dbReference type="EMBL" id="RDQH01000333">
    <property type="protein sequence ID" value="RXH93185.1"/>
    <property type="molecule type" value="Genomic_DNA"/>
</dbReference>
<accession>A0A498JE99</accession>
<keyword evidence="3" id="KW-1185">Reference proteome</keyword>
<name>A0A498JE99_MALDO</name>
<evidence type="ECO:0000313" key="2">
    <source>
        <dbReference type="EMBL" id="RXH93185.1"/>
    </source>
</evidence>
<dbReference type="PANTHER" id="PTHR24209:SF31">
    <property type="entry name" value="PROTEIN DA1-LIKE ISOFORM X1"/>
    <property type="match status" value="1"/>
</dbReference>
<feature type="domain" description="Protein DA1-like" evidence="1">
    <location>
        <begin position="73"/>
        <end position="191"/>
    </location>
</feature>
<evidence type="ECO:0000313" key="3">
    <source>
        <dbReference type="Proteomes" id="UP000290289"/>
    </source>
</evidence>
<sequence>MIPFWNFNYCKIYESDGTPMCNTCDRLKTTGQNEYVNLGNNRQLCSGCFSTAILHPSKCKRLFEIVHKFYKKLGLEVDTEIPILLVDDDEMGRIHPDEQLYADYVWVVTDFKMFKERCVEFRSSYRLGCPHHLLLLVCLYWQCCLLDSHRLLCFLLLGGCVRRGVMIGSTLAHKLMHAWLALQGFGVIQHQARAGCYFRKTCKSMQHTKQKSMWTKIIVKDLERLTWRCKFGLRETIDHIVRNKILPR</sequence>
<dbReference type="GO" id="GO:0043130">
    <property type="term" value="F:ubiquitin binding"/>
    <property type="evidence" value="ECO:0007669"/>
    <property type="project" value="TreeGrafter"/>
</dbReference>
<comment type="caution">
    <text evidence="2">The sequence shown here is derived from an EMBL/GenBank/DDBJ whole genome shotgun (WGS) entry which is preliminary data.</text>
</comment>
<organism evidence="2 3">
    <name type="scientific">Malus domestica</name>
    <name type="common">Apple</name>
    <name type="synonym">Pyrus malus</name>
    <dbReference type="NCBI Taxonomy" id="3750"/>
    <lineage>
        <taxon>Eukaryota</taxon>
        <taxon>Viridiplantae</taxon>
        <taxon>Streptophyta</taxon>
        <taxon>Embryophyta</taxon>
        <taxon>Tracheophyta</taxon>
        <taxon>Spermatophyta</taxon>
        <taxon>Magnoliopsida</taxon>
        <taxon>eudicotyledons</taxon>
        <taxon>Gunneridae</taxon>
        <taxon>Pentapetalae</taxon>
        <taxon>rosids</taxon>
        <taxon>fabids</taxon>
        <taxon>Rosales</taxon>
        <taxon>Rosaceae</taxon>
        <taxon>Amygdaloideae</taxon>
        <taxon>Maleae</taxon>
        <taxon>Malus</taxon>
    </lineage>
</organism>
<proteinExistence type="predicted"/>
<dbReference type="Proteomes" id="UP000290289">
    <property type="component" value="Chromosome 7"/>
</dbReference>